<feature type="region of interest" description="Disordered" evidence="1">
    <location>
        <begin position="157"/>
        <end position="214"/>
    </location>
</feature>
<comment type="caution">
    <text evidence="4">The sequence shown here is derived from an EMBL/GenBank/DDBJ whole genome shotgun (WGS) entry which is preliminary data.</text>
</comment>
<dbReference type="PROSITE" id="PS51841">
    <property type="entry name" value="LTD"/>
    <property type="match status" value="1"/>
</dbReference>
<dbReference type="InterPro" id="IPR005135">
    <property type="entry name" value="Endo/exonuclease/phosphatase"/>
</dbReference>
<dbReference type="EMBL" id="JADOUF010000001">
    <property type="protein sequence ID" value="MBG6137913.1"/>
    <property type="molecule type" value="Genomic_DNA"/>
</dbReference>
<feature type="signal peptide" evidence="2">
    <location>
        <begin position="1"/>
        <end position="26"/>
    </location>
</feature>
<dbReference type="PANTHER" id="PTHR42834">
    <property type="entry name" value="ENDONUCLEASE/EXONUCLEASE/PHOSPHATASE FAMILY PROTEIN (AFU_ORTHOLOGUE AFUA_3G09210)"/>
    <property type="match status" value="1"/>
</dbReference>
<gene>
    <name evidence="4" type="ORF">IW245_004107</name>
</gene>
<dbReference type="CDD" id="cd04486">
    <property type="entry name" value="YhcR_OBF_like"/>
    <property type="match status" value="1"/>
</dbReference>
<dbReference type="InterPro" id="IPR001322">
    <property type="entry name" value="Lamin_tail_dom"/>
</dbReference>
<evidence type="ECO:0000259" key="3">
    <source>
        <dbReference type="PROSITE" id="PS51841"/>
    </source>
</evidence>
<dbReference type="Pfam" id="PF03372">
    <property type="entry name" value="Exo_endo_phos"/>
    <property type="match status" value="1"/>
</dbReference>
<evidence type="ECO:0000313" key="5">
    <source>
        <dbReference type="Proteomes" id="UP000622552"/>
    </source>
</evidence>
<keyword evidence="2" id="KW-0732">Signal</keyword>
<protein>
    <submittedName>
        <fullName evidence="4">Putative extracellular nuclease</fullName>
    </submittedName>
</protein>
<dbReference type="Proteomes" id="UP000622552">
    <property type="component" value="Unassembled WGS sequence"/>
</dbReference>
<dbReference type="InterPro" id="IPR036691">
    <property type="entry name" value="Endo/exonu/phosph_ase_sf"/>
</dbReference>
<keyword evidence="5" id="KW-1185">Reference proteome</keyword>
<organism evidence="4 5">
    <name type="scientific">Longispora fulva</name>
    <dbReference type="NCBI Taxonomy" id="619741"/>
    <lineage>
        <taxon>Bacteria</taxon>
        <taxon>Bacillati</taxon>
        <taxon>Actinomycetota</taxon>
        <taxon>Actinomycetes</taxon>
        <taxon>Micromonosporales</taxon>
        <taxon>Micromonosporaceae</taxon>
        <taxon>Longispora</taxon>
    </lineage>
</organism>
<dbReference type="PANTHER" id="PTHR42834:SF1">
    <property type="entry name" value="ENDONUCLEASE_EXONUCLEASE_PHOSPHATASE FAMILY PROTEIN (AFU_ORTHOLOGUE AFUA_3G09210)"/>
    <property type="match status" value="1"/>
</dbReference>
<accession>A0A8J7GCA8</accession>
<feature type="domain" description="LTD" evidence="3">
    <location>
        <begin position="22"/>
        <end position="179"/>
    </location>
</feature>
<reference evidence="4" key="1">
    <citation type="submission" date="2020-11" db="EMBL/GenBank/DDBJ databases">
        <title>Sequencing the genomes of 1000 actinobacteria strains.</title>
        <authorList>
            <person name="Klenk H.-P."/>
        </authorList>
    </citation>
    <scope>NUCLEOTIDE SEQUENCE</scope>
    <source>
        <strain evidence="4">DSM 45356</strain>
    </source>
</reference>
<dbReference type="Pfam" id="PF00932">
    <property type="entry name" value="LTD"/>
    <property type="match status" value="1"/>
</dbReference>
<dbReference type="GO" id="GO:0003824">
    <property type="term" value="F:catalytic activity"/>
    <property type="evidence" value="ECO:0007669"/>
    <property type="project" value="InterPro"/>
</dbReference>
<dbReference type="RefSeq" id="WP_197004723.1">
    <property type="nucleotide sequence ID" value="NZ_BONS01000017.1"/>
</dbReference>
<sequence length="784" mass="79647">MRYRIAGALAVGLGLAAVAVASPVQAASPNIVLSEVYGGGGNTGAPYANDFVELYNRGTSAVSVAGWSVQYASASGTTWLTTALTGSVAPGGYYLVKLAAGTSGGAALPTPDATGTTNMSATSGKVALVTSTSALTCGSNCATATGVRDFLGYGSANDSETSPAPAGSNTVSVNRTNPAADADNNATEFATAAPSPKNTTSGGGDTCGYPSPRIRDIQGAAHISPKNGQAVSGVRGVVTAVGSKGFWFQDPCPDANPATSEGLYVFTNAAGSAVVGQDVAVDGTVSEYRSGGASSTNLTVTEIATPTVSVVASGKPVPAATVIGSGGRVPPATVIDDDANGDVETSGTFDATTDGIDFYESMEGMRVQVTAPKAVGPSNSNGEIPVIGDTGTVRTNRGGIMIRSGDFNPERVILDDYILAGSTPTGVNVGDTFTGPAVGIMDYSAGNYKLDLTGALTRVSGGLTPETTAATPAGQLSVATFNVQNLAPSDPQSKYDGLANVIVNNLAKPGILVVEEVQDNDGATNSAVVDASQTWAKLIAAISTAGGPTYDYRSINPVDDQDGGQPGGNIRVGFLFRTDIGLSFVPGTAGDSTTAVGVVNVGGADKVGLTLNPGRVDPGNAAWAATRKPLVGEFRYAGAPLFVIANHWSSKGGDDPLFGRNQPPVHSSEVKRGQQGDVVAAFVSQILAVDSQARIVVAGDLNDFEFSVAVGKLITAGMTDLPSTLPDAERYSYVYEGNSQFLDHILVSPYLAAKSYGYDVVHVNSEFAVQVSDHDPQIVRLPLP</sequence>
<feature type="compositionally biased region" description="Polar residues" evidence="1">
    <location>
        <begin position="157"/>
        <end position="177"/>
    </location>
</feature>
<proteinExistence type="predicted"/>
<name>A0A8J7GCA8_9ACTN</name>
<dbReference type="AlphaFoldDB" id="A0A8J7GCA8"/>
<evidence type="ECO:0000256" key="1">
    <source>
        <dbReference type="SAM" id="MobiDB-lite"/>
    </source>
</evidence>
<dbReference type="Gene3D" id="3.60.10.10">
    <property type="entry name" value="Endonuclease/exonuclease/phosphatase"/>
    <property type="match status" value="1"/>
</dbReference>
<dbReference type="SUPFAM" id="SSF56219">
    <property type="entry name" value="DNase I-like"/>
    <property type="match status" value="1"/>
</dbReference>
<evidence type="ECO:0000313" key="4">
    <source>
        <dbReference type="EMBL" id="MBG6137913.1"/>
    </source>
</evidence>
<evidence type="ECO:0000256" key="2">
    <source>
        <dbReference type="SAM" id="SignalP"/>
    </source>
</evidence>
<feature type="chain" id="PRO_5035268792" evidence="2">
    <location>
        <begin position="27"/>
        <end position="784"/>
    </location>
</feature>